<dbReference type="GO" id="GO:0008270">
    <property type="term" value="F:zinc ion binding"/>
    <property type="evidence" value="ECO:0007669"/>
    <property type="project" value="UniProtKB-KW"/>
</dbReference>
<evidence type="ECO:0000256" key="2">
    <source>
        <dbReference type="PROSITE-ProRule" id="PRU00504"/>
    </source>
</evidence>
<organism evidence="5 6">
    <name type="scientific">Adineta steineri</name>
    <dbReference type="NCBI Taxonomy" id="433720"/>
    <lineage>
        <taxon>Eukaryota</taxon>
        <taxon>Metazoa</taxon>
        <taxon>Spiralia</taxon>
        <taxon>Gnathifera</taxon>
        <taxon>Rotifera</taxon>
        <taxon>Eurotatoria</taxon>
        <taxon>Bdelloidea</taxon>
        <taxon>Adinetida</taxon>
        <taxon>Adinetidae</taxon>
        <taxon>Adineta</taxon>
    </lineage>
</organism>
<feature type="transmembrane region" description="Helical" evidence="3">
    <location>
        <begin position="376"/>
        <end position="398"/>
    </location>
</feature>
<reference evidence="5" key="1">
    <citation type="submission" date="2021-02" db="EMBL/GenBank/DDBJ databases">
        <authorList>
            <person name="Nowell W R."/>
        </authorList>
    </citation>
    <scope>NUCLEOTIDE SEQUENCE</scope>
</reference>
<keyword evidence="3" id="KW-0812">Transmembrane</keyword>
<feature type="repeat" description="NHL" evidence="2">
    <location>
        <begin position="1585"/>
        <end position="1626"/>
    </location>
</feature>
<protein>
    <recommendedName>
        <fullName evidence="7">NHL repeat containing protein</fullName>
    </recommendedName>
</protein>
<evidence type="ECO:0008006" key="7">
    <source>
        <dbReference type="Google" id="ProtNLM"/>
    </source>
</evidence>
<feature type="transmembrane region" description="Helical" evidence="3">
    <location>
        <begin position="1211"/>
        <end position="1238"/>
    </location>
</feature>
<proteinExistence type="predicted"/>
<evidence type="ECO:0000256" key="3">
    <source>
        <dbReference type="SAM" id="Phobius"/>
    </source>
</evidence>
<dbReference type="PANTHER" id="PTHR24104:SF25">
    <property type="entry name" value="PROTEIN LIN-41"/>
    <property type="match status" value="1"/>
</dbReference>
<keyword evidence="1" id="KW-0677">Repeat</keyword>
<name>A0A815C8M3_9BILA</name>
<feature type="transmembrane region" description="Helical" evidence="3">
    <location>
        <begin position="462"/>
        <end position="480"/>
    </location>
</feature>
<dbReference type="SUPFAM" id="SSF101898">
    <property type="entry name" value="NHL repeat"/>
    <property type="match status" value="1"/>
</dbReference>
<keyword evidence="3" id="KW-1133">Transmembrane helix</keyword>
<dbReference type="InterPro" id="IPR050952">
    <property type="entry name" value="TRIM-NHL_E3_ligases"/>
</dbReference>
<feature type="transmembrane region" description="Helical" evidence="3">
    <location>
        <begin position="1259"/>
        <end position="1279"/>
    </location>
</feature>
<dbReference type="PANTHER" id="PTHR24104">
    <property type="entry name" value="E3 UBIQUITIN-PROTEIN LIGASE NHLRC1-RELATED"/>
    <property type="match status" value="1"/>
</dbReference>
<feature type="transmembrane region" description="Helical" evidence="3">
    <location>
        <begin position="44"/>
        <end position="66"/>
    </location>
</feature>
<keyword evidence="6" id="KW-1185">Reference proteome</keyword>
<feature type="transmembrane region" description="Helical" evidence="3">
    <location>
        <begin position="878"/>
        <end position="900"/>
    </location>
</feature>
<comment type="caution">
    <text evidence="5">The sequence shown here is derived from an EMBL/GenBank/DDBJ whole genome shotgun (WGS) entry which is preliminary data.</text>
</comment>
<dbReference type="PROSITE" id="PS51125">
    <property type="entry name" value="NHL"/>
    <property type="match status" value="1"/>
</dbReference>
<dbReference type="Pfam" id="PF01436">
    <property type="entry name" value="NHL"/>
    <property type="match status" value="1"/>
</dbReference>
<accession>A0A815C8M3</accession>
<dbReference type="Proteomes" id="UP000663832">
    <property type="component" value="Unassembled WGS sequence"/>
</dbReference>
<dbReference type="CDD" id="cd05819">
    <property type="entry name" value="NHL"/>
    <property type="match status" value="1"/>
</dbReference>
<dbReference type="OrthoDB" id="10150048at2759"/>
<evidence type="ECO:0000256" key="1">
    <source>
        <dbReference type="ARBA" id="ARBA00022737"/>
    </source>
</evidence>
<evidence type="ECO:0000313" key="4">
    <source>
        <dbReference type="EMBL" id="CAF1102061.1"/>
    </source>
</evidence>
<sequence>MIPRRIKEIFKKCVQFLKALNLFASIPPSTDEHDLRNEILSTRLFIFLLILCLVILLIYNSLISVIRTDFLKKPSFQEYGKLYSKYSKTLTCPCKTILINYTDILHINYTLHQVCTSTFVTKDWINYLTYTDESNNTLNGDDFRSNGRFKFQALAAFCKLANRTVSDSLAEFLLNMYISTTVTPLELFQSQIQTFIYQFNSSIINNFLRSLDLIRSTTHTNVLFSALRTNYVPYLPSPCYAIYSKSSMYSDCYCYLSDKCVIPSSIKNSNNTPLFVVPGLYDGCYIVEALLQSTLECFYNQTCITQLQSYYESNSTINIRSLNASSKSRYSVHSTIQHLLDQLMIEEWNPNDKYENYYNECQPIECSYSYPTRNGIIYIITALLGLVGGLVTVLKIVVPSLVKFIRRKKQPEISRNNTPMSEKISSLIQKLKRFPKTFNLFQSIPPTTDEHDLRNEILSTRLFIFLLLLSLGNLLIYNSLGSAIKTDILEKPSFQQYKQLYSEYPKTLTCPCKTILINYTDILHINYTLHQVCTSIFVTKDWINYLTYTDESNTVYGNDFRSNGRFTFQALVVFCKLANRTVSDSLTEFLLNMYISTTVTPLELFQSQIQTFIYQFNSSIINNFLRTLDLIRSTTHTNTLYSVARNQYYFVLSNTGTILLILQDYSECTCLKSAKCVIPSSIKNSNNTPVFVVPGLYDGCYIVEALLQSTLECFYSQTCITQLQSHYNSNSTMNIRLLDISSKTKYFVNSTVQHLLNQLMIEEWNPNDKYENYYNKCQPIECSYSYETRNGIVYIITALLGLVGGLVTVLKIVVPRMVKFIRRKKQPETPRNDTNTNGRLLLLWQKTAHFIRTLNLFPSIPPSINERDLRNEILSTRLFIFLLTLCLVILLIYNALVSVIRTDFLKKPSLEEYERLYAEYPQTLTCPCKTILINYTDILHINYTLHQVCTSIFVTETWLSHVTVTDEQRNYLNHKDFRNSADSIFQALTAFCKLANRTVADSLTEFLLNMYISTTVTSLELFQSQIRTFIHQFNSSIIDNFRRTLDLVQSTTHTNTLFSALRTNYNFHVLNDTDELYLQPLNYSDCDCSVSATCVERMSIFYSETKTVLLNISGLYTGCYIVEALLQSTLEFFYSQKSIAILKIHFGILPDYNIRSLNASSKSRYSVNSTIQHLLDQLMIEEWNLNDKYENYYNKCQPIECSYSYATRNGIVYIITALLGLVGGLVTVLKIVVPRMSVEVNSNKTRLRTFYEHFRKRKLMWIIILIVFIDVVIVIPGIIITQNKRKMKKGLTPKVTTTTVEITTSTTTAKITTSTRTSKQILPSVIINNNTKWKQNAITVAGGNGQGHELNQLNAPYGIYVDNDDQSIYIADSSNDRIVRWEFDAKNGEIVAGGNGPGDAINQLSHPQDVILDKEKKYLIICDHANQRVMRWSRQNSQDQQILIHDIVCLGLAMDNNGDLYISDVEKDAVRRFHQGDKIGTVVAGGNGQGNQLNQLANPRFIFVDESYSVYVADTINNRVVKWMKNTTEGIRVAPGQVSINNSNLLFPPNGVIIDHMGNLYVSNRDRHQIMRWSPYAIEGTPIAGKKQYGWGPTELTEPEDLSFDQQGNLYAADRSNHRIQKFVTDCD</sequence>
<evidence type="ECO:0000313" key="6">
    <source>
        <dbReference type="Proteomes" id="UP000663832"/>
    </source>
</evidence>
<dbReference type="InterPro" id="IPR011042">
    <property type="entry name" value="6-blade_b-propeller_TolB-like"/>
</dbReference>
<gene>
    <name evidence="4" type="ORF">BJG266_LOCUS21411</name>
    <name evidence="5" type="ORF">QVE165_LOCUS30119</name>
</gene>
<evidence type="ECO:0000313" key="5">
    <source>
        <dbReference type="EMBL" id="CAF1280554.1"/>
    </source>
</evidence>
<dbReference type="InterPro" id="IPR001258">
    <property type="entry name" value="NHL_repeat"/>
</dbReference>
<feature type="transmembrane region" description="Helical" evidence="3">
    <location>
        <begin position="792"/>
        <end position="814"/>
    </location>
</feature>
<dbReference type="EMBL" id="CAJNOI010000127">
    <property type="protein sequence ID" value="CAF1102061.1"/>
    <property type="molecule type" value="Genomic_DNA"/>
</dbReference>
<dbReference type="EMBL" id="CAJNOM010000247">
    <property type="protein sequence ID" value="CAF1280554.1"/>
    <property type="molecule type" value="Genomic_DNA"/>
</dbReference>
<dbReference type="Gene3D" id="2.120.10.30">
    <property type="entry name" value="TolB, C-terminal domain"/>
    <property type="match status" value="2"/>
</dbReference>
<keyword evidence="3" id="KW-0472">Membrane</keyword>
<dbReference type="Proteomes" id="UP000663877">
    <property type="component" value="Unassembled WGS sequence"/>
</dbReference>